<comment type="catalytic activity">
    <reaction evidence="1">
        <text>[E2 ubiquitin-conjugating enzyme]-S-ubiquitinyl-L-cysteine + [acceptor protein]-L-lysine = [E2 ubiquitin-conjugating enzyme]-L-cysteine + [acceptor protein]-N(6)-ubiquitinyl-L-lysine.</text>
        <dbReference type="EC" id="2.3.2.31"/>
    </reaction>
</comment>
<evidence type="ECO:0000256" key="1">
    <source>
        <dbReference type="ARBA" id="ARBA00001798"/>
    </source>
</evidence>
<gene>
    <name evidence="17" type="ORF">EZV62_002481</name>
</gene>
<dbReference type="CDD" id="cd22582">
    <property type="entry name" value="BRcat_RBR_unk"/>
    <property type="match status" value="1"/>
</dbReference>
<dbReference type="Proteomes" id="UP000323000">
    <property type="component" value="Chromosome 1"/>
</dbReference>
<evidence type="ECO:0000256" key="5">
    <source>
        <dbReference type="ARBA" id="ARBA00005884"/>
    </source>
</evidence>
<dbReference type="EC" id="2.3.2.31" evidence="6"/>
<dbReference type="AlphaFoldDB" id="A0A5C7IZ62"/>
<evidence type="ECO:0000256" key="7">
    <source>
        <dbReference type="ARBA" id="ARBA00022679"/>
    </source>
</evidence>
<evidence type="ECO:0000256" key="12">
    <source>
        <dbReference type="ARBA" id="ARBA00022833"/>
    </source>
</evidence>
<dbReference type="Pfam" id="PF13456">
    <property type="entry name" value="RVT_3"/>
    <property type="match status" value="1"/>
</dbReference>
<organism evidence="17 18">
    <name type="scientific">Acer yangbiense</name>
    <dbReference type="NCBI Taxonomy" id="1000413"/>
    <lineage>
        <taxon>Eukaryota</taxon>
        <taxon>Viridiplantae</taxon>
        <taxon>Streptophyta</taxon>
        <taxon>Embryophyta</taxon>
        <taxon>Tracheophyta</taxon>
        <taxon>Spermatophyta</taxon>
        <taxon>Magnoliopsida</taxon>
        <taxon>eudicotyledons</taxon>
        <taxon>Gunneridae</taxon>
        <taxon>Pentapetalae</taxon>
        <taxon>rosids</taxon>
        <taxon>malvids</taxon>
        <taxon>Sapindales</taxon>
        <taxon>Sapindaceae</taxon>
        <taxon>Hippocastanoideae</taxon>
        <taxon>Acereae</taxon>
        <taxon>Acer</taxon>
    </lineage>
</organism>
<dbReference type="InterPro" id="IPR002867">
    <property type="entry name" value="IBR_dom"/>
</dbReference>
<dbReference type="SMART" id="SM00647">
    <property type="entry name" value="IBR"/>
    <property type="match status" value="2"/>
</dbReference>
<dbReference type="PROSITE" id="PS51873">
    <property type="entry name" value="TRIAD"/>
    <property type="match status" value="1"/>
</dbReference>
<comment type="cofactor">
    <cofactor evidence="2">
        <name>Zn(2+)</name>
        <dbReference type="ChEBI" id="CHEBI:29105"/>
    </cofactor>
</comment>
<dbReference type="PROSITE" id="PS00518">
    <property type="entry name" value="ZF_RING_1"/>
    <property type="match status" value="1"/>
</dbReference>
<dbReference type="InterPro" id="IPR036397">
    <property type="entry name" value="RNaseH_sf"/>
</dbReference>
<dbReference type="GO" id="GO:0061630">
    <property type="term" value="F:ubiquitin protein ligase activity"/>
    <property type="evidence" value="ECO:0007669"/>
    <property type="project" value="UniProtKB-EC"/>
</dbReference>
<keyword evidence="8" id="KW-0479">Metal-binding</keyword>
<dbReference type="PROSITE" id="PS50089">
    <property type="entry name" value="ZF_RING_2"/>
    <property type="match status" value="1"/>
</dbReference>
<evidence type="ECO:0000256" key="6">
    <source>
        <dbReference type="ARBA" id="ARBA00012251"/>
    </source>
</evidence>
<keyword evidence="12" id="KW-0862">Zinc</keyword>
<dbReference type="OrthoDB" id="9977870at2759"/>
<dbReference type="CDD" id="cd22584">
    <property type="entry name" value="Rcat_RBR_unk"/>
    <property type="match status" value="1"/>
</dbReference>
<keyword evidence="10 13" id="KW-0863">Zinc-finger</keyword>
<dbReference type="InterPro" id="IPR002156">
    <property type="entry name" value="RNaseH_domain"/>
</dbReference>
<keyword evidence="11" id="KW-0833">Ubl conjugation pathway</keyword>
<evidence type="ECO:0000256" key="14">
    <source>
        <dbReference type="SAM" id="MobiDB-lite"/>
    </source>
</evidence>
<dbReference type="GO" id="GO:0008270">
    <property type="term" value="F:zinc ion binding"/>
    <property type="evidence" value="ECO:0007669"/>
    <property type="project" value="UniProtKB-KW"/>
</dbReference>
<dbReference type="InterPro" id="IPR013083">
    <property type="entry name" value="Znf_RING/FYVE/PHD"/>
</dbReference>
<dbReference type="PANTHER" id="PTHR11685">
    <property type="entry name" value="RBR FAMILY RING FINGER AND IBR DOMAIN-CONTAINING"/>
    <property type="match status" value="1"/>
</dbReference>
<reference evidence="18" key="1">
    <citation type="journal article" date="2019" name="Gigascience">
        <title>De novo genome assembly of the endangered Acer yangbiense, a plant species with extremely small populations endemic to Yunnan Province, China.</title>
        <authorList>
            <person name="Yang J."/>
            <person name="Wariss H.M."/>
            <person name="Tao L."/>
            <person name="Zhang R."/>
            <person name="Yun Q."/>
            <person name="Hollingsworth P."/>
            <person name="Dao Z."/>
            <person name="Luo G."/>
            <person name="Guo H."/>
            <person name="Ma Y."/>
            <person name="Sun W."/>
        </authorList>
    </citation>
    <scope>NUCLEOTIDE SEQUENCE [LARGE SCALE GENOMIC DNA]</scope>
    <source>
        <strain evidence="18">cv. Malutang</strain>
    </source>
</reference>
<dbReference type="FunFam" id="3.30.40.10:FF:000230">
    <property type="entry name" value="RBR-type E3 ubiquitin transferase"/>
    <property type="match status" value="1"/>
</dbReference>
<keyword evidence="7" id="KW-0808">Transferase</keyword>
<feature type="domain" description="RING-type" evidence="16">
    <location>
        <begin position="342"/>
        <end position="559"/>
    </location>
</feature>
<evidence type="ECO:0000256" key="9">
    <source>
        <dbReference type="ARBA" id="ARBA00022737"/>
    </source>
</evidence>
<feature type="region of interest" description="Disordered" evidence="14">
    <location>
        <begin position="54"/>
        <end position="80"/>
    </location>
</feature>
<proteinExistence type="inferred from homology"/>
<dbReference type="GO" id="GO:0016567">
    <property type="term" value="P:protein ubiquitination"/>
    <property type="evidence" value="ECO:0007669"/>
    <property type="project" value="UniProtKB-UniPathway"/>
</dbReference>
<dbReference type="InterPro" id="IPR017907">
    <property type="entry name" value="Znf_RING_CS"/>
</dbReference>
<keyword evidence="9" id="KW-0677">Repeat</keyword>
<dbReference type="InterPro" id="IPR001841">
    <property type="entry name" value="Znf_RING"/>
</dbReference>
<comment type="similarity">
    <text evidence="5">Belongs to the RBR family. Ariadne subfamily.</text>
</comment>
<dbReference type="Gene3D" id="3.30.420.10">
    <property type="entry name" value="Ribonuclease H-like superfamily/Ribonuclease H"/>
    <property type="match status" value="1"/>
</dbReference>
<evidence type="ECO:0000256" key="4">
    <source>
        <dbReference type="ARBA" id="ARBA00004906"/>
    </source>
</evidence>
<dbReference type="InterPro" id="IPR018957">
    <property type="entry name" value="Znf_C3HC4_RING-type"/>
</dbReference>
<sequence>MANTVVNDADPADDFQFLLAEQRAELTAAQSLESDLDFAFRLQFEEAISASIANLPSSSKPSSSSYSSQRRQQQPTQNDTVVTTFAALQSEELMKTELELADSDQAKLEMRKTREELNRLIHDQMFAKELSGIPDDEWSEWGGNFEKPYGEGTSKSVVGSNDCEFRLYFKGLVSQESVNGKTVEFSGIGVAICGPTDNVIFELKKPLIGDRMNKNAVEIKALIEGLNAALSLELKRVHAFDFSIIGIVALYVDVQSPPRDGCDHAIMRLTFKMALQITGRWPPKQRKIAVLVNQVHLLRREFQSCNPVLVARNDLKYGSKLARDAIVCQTTLPAELSHGIIMIETCVICLEDTDVGNMFLVDGCLHRYCFSCMKLHVENKLLHAMVPKCPHDGCKSELKVDRCIKFLTPKLLERLKQCITEASIPAMERVYCPYPKCSALMTRNLVSKSAKNGFVGGGSGTRKCVKCQGLFCINCKVPWHKDMTCYEYKRLNPNPPAEDVKLKSLASMNLWRQCVKCNHMIELSEGCYHMTCRCGYEFCYNCGATWENKKATCSCPLWDEDNILFDDDVDSDEEEVIGRFYHSDYNDEDEDDDDDWY</sequence>
<dbReference type="InterPro" id="IPR031127">
    <property type="entry name" value="E3_UB_ligase_RBR"/>
</dbReference>
<evidence type="ECO:0000259" key="15">
    <source>
        <dbReference type="PROSITE" id="PS50089"/>
    </source>
</evidence>
<evidence type="ECO:0000256" key="13">
    <source>
        <dbReference type="PROSITE-ProRule" id="PRU00175"/>
    </source>
</evidence>
<comment type="pathway">
    <text evidence="4">Protein modification; protein ubiquitination.</text>
</comment>
<evidence type="ECO:0000256" key="3">
    <source>
        <dbReference type="ARBA" id="ARBA00003976"/>
    </source>
</evidence>
<name>A0A5C7IZ62_9ROSI</name>
<comment type="function">
    <text evidence="3">Might act as an E3 ubiquitin-protein ligase, or as part of E3 complex, which accepts ubiquitin from specific E2 ubiquitin-conjugating enzymes and then transfers it to substrates.</text>
</comment>
<dbReference type="GO" id="GO:0004523">
    <property type="term" value="F:RNA-DNA hybrid ribonuclease activity"/>
    <property type="evidence" value="ECO:0007669"/>
    <property type="project" value="InterPro"/>
</dbReference>
<dbReference type="SUPFAM" id="SSF57850">
    <property type="entry name" value="RING/U-box"/>
    <property type="match status" value="3"/>
</dbReference>
<protein>
    <recommendedName>
        <fullName evidence="6">RBR-type E3 ubiquitin transferase</fullName>
        <ecNumber evidence="6">2.3.2.31</ecNumber>
    </recommendedName>
</protein>
<evidence type="ECO:0000256" key="8">
    <source>
        <dbReference type="ARBA" id="ARBA00022723"/>
    </source>
</evidence>
<evidence type="ECO:0000256" key="11">
    <source>
        <dbReference type="ARBA" id="ARBA00022786"/>
    </source>
</evidence>
<evidence type="ECO:0000259" key="16">
    <source>
        <dbReference type="PROSITE" id="PS51873"/>
    </source>
</evidence>
<evidence type="ECO:0000313" key="18">
    <source>
        <dbReference type="Proteomes" id="UP000323000"/>
    </source>
</evidence>
<feature type="domain" description="RING-type" evidence="15">
    <location>
        <begin position="346"/>
        <end position="392"/>
    </location>
</feature>
<dbReference type="Gene3D" id="3.30.40.10">
    <property type="entry name" value="Zinc/RING finger domain, C3HC4 (zinc finger)"/>
    <property type="match status" value="1"/>
</dbReference>
<keyword evidence="18" id="KW-1185">Reference proteome</keyword>
<dbReference type="UniPathway" id="UPA00143"/>
<dbReference type="FunFam" id="1.20.120.1750:FF:000019">
    <property type="entry name" value="RBR-type E3 ubiquitin transferase"/>
    <property type="match status" value="1"/>
</dbReference>
<dbReference type="Pfam" id="PF01485">
    <property type="entry name" value="IBR"/>
    <property type="match status" value="2"/>
</dbReference>
<feature type="compositionally biased region" description="Low complexity" evidence="14">
    <location>
        <begin position="56"/>
        <end position="75"/>
    </location>
</feature>
<evidence type="ECO:0000313" key="17">
    <source>
        <dbReference type="EMBL" id="TXG73902.1"/>
    </source>
</evidence>
<dbReference type="Pfam" id="PF00097">
    <property type="entry name" value="zf-C3HC4"/>
    <property type="match status" value="1"/>
</dbReference>
<accession>A0A5C7IZ62</accession>
<dbReference type="GO" id="GO:0003676">
    <property type="term" value="F:nucleic acid binding"/>
    <property type="evidence" value="ECO:0007669"/>
    <property type="project" value="InterPro"/>
</dbReference>
<evidence type="ECO:0000256" key="10">
    <source>
        <dbReference type="ARBA" id="ARBA00022771"/>
    </source>
</evidence>
<comment type="caution">
    <text evidence="17">The sequence shown here is derived from an EMBL/GenBank/DDBJ whole genome shotgun (WGS) entry which is preliminary data.</text>
</comment>
<evidence type="ECO:0000256" key="2">
    <source>
        <dbReference type="ARBA" id="ARBA00001947"/>
    </source>
</evidence>
<dbReference type="EMBL" id="VAHF01000001">
    <property type="protein sequence ID" value="TXG73902.1"/>
    <property type="molecule type" value="Genomic_DNA"/>
</dbReference>
<dbReference type="InterPro" id="IPR044066">
    <property type="entry name" value="TRIAD_supradom"/>
</dbReference>
<dbReference type="Gene3D" id="1.20.120.1750">
    <property type="match status" value="1"/>
</dbReference>